<dbReference type="AlphaFoldDB" id="A0A6G0Y4D3"/>
<dbReference type="Proteomes" id="UP000478052">
    <property type="component" value="Unassembled WGS sequence"/>
</dbReference>
<evidence type="ECO:0000313" key="2">
    <source>
        <dbReference type="Proteomes" id="UP000478052"/>
    </source>
</evidence>
<sequence>LTQCSTSFNESSIIFSSRNAIVVCAEHLSPGHKLQWHVWKTLNRLRVGVGRSKDNMLKWGYLNEQETSCHCGTTQMAHLLVCTLAPGPCTQEDLTTANQKAMDVAQYLANENI</sequence>
<protein>
    <submittedName>
        <fullName evidence="1">Pleckstriny domain-containing family F member 1</fullName>
    </submittedName>
</protein>
<comment type="caution">
    <text evidence="1">The sequence shown here is derived from an EMBL/GenBank/DDBJ whole genome shotgun (WGS) entry which is preliminary data.</text>
</comment>
<gene>
    <name evidence="1" type="ORF">FWK35_00038051</name>
</gene>
<keyword evidence="2" id="KW-1185">Reference proteome</keyword>
<evidence type="ECO:0000313" key="1">
    <source>
        <dbReference type="EMBL" id="KAF0749055.1"/>
    </source>
</evidence>
<reference evidence="1 2" key="1">
    <citation type="submission" date="2019-08" db="EMBL/GenBank/DDBJ databases">
        <title>Whole genome of Aphis craccivora.</title>
        <authorList>
            <person name="Voronova N.V."/>
            <person name="Shulinski R.S."/>
            <person name="Bandarenka Y.V."/>
            <person name="Zhorov D.G."/>
            <person name="Warner D."/>
        </authorList>
    </citation>
    <scope>NUCLEOTIDE SEQUENCE [LARGE SCALE GENOMIC DNA]</scope>
    <source>
        <strain evidence="1">180601</strain>
        <tissue evidence="1">Whole Body</tissue>
    </source>
</reference>
<dbReference type="OrthoDB" id="6580779at2759"/>
<feature type="non-terminal residue" evidence="1">
    <location>
        <position position="1"/>
    </location>
</feature>
<dbReference type="EMBL" id="VUJU01006243">
    <property type="protein sequence ID" value="KAF0749055.1"/>
    <property type="molecule type" value="Genomic_DNA"/>
</dbReference>
<name>A0A6G0Y4D3_APHCR</name>
<proteinExistence type="predicted"/>
<organism evidence="1 2">
    <name type="scientific">Aphis craccivora</name>
    <name type="common">Cowpea aphid</name>
    <dbReference type="NCBI Taxonomy" id="307492"/>
    <lineage>
        <taxon>Eukaryota</taxon>
        <taxon>Metazoa</taxon>
        <taxon>Ecdysozoa</taxon>
        <taxon>Arthropoda</taxon>
        <taxon>Hexapoda</taxon>
        <taxon>Insecta</taxon>
        <taxon>Pterygota</taxon>
        <taxon>Neoptera</taxon>
        <taxon>Paraneoptera</taxon>
        <taxon>Hemiptera</taxon>
        <taxon>Sternorrhyncha</taxon>
        <taxon>Aphidomorpha</taxon>
        <taxon>Aphidoidea</taxon>
        <taxon>Aphididae</taxon>
        <taxon>Aphidini</taxon>
        <taxon>Aphis</taxon>
        <taxon>Aphis</taxon>
    </lineage>
</organism>
<accession>A0A6G0Y4D3</accession>